<accession>A0AAU7D7L5</accession>
<organism evidence="5">
    <name type="scientific">Edaphobacter paludis</name>
    <dbReference type="NCBI Taxonomy" id="3035702"/>
    <lineage>
        <taxon>Bacteria</taxon>
        <taxon>Pseudomonadati</taxon>
        <taxon>Acidobacteriota</taxon>
        <taxon>Terriglobia</taxon>
        <taxon>Terriglobales</taxon>
        <taxon>Acidobacteriaceae</taxon>
        <taxon>Edaphobacter</taxon>
    </lineage>
</organism>
<dbReference type="SUPFAM" id="SSF53822">
    <property type="entry name" value="Periplasmic binding protein-like I"/>
    <property type="match status" value="1"/>
</dbReference>
<evidence type="ECO:0000313" key="4">
    <source>
        <dbReference type="EMBL" id="XBH10367.1"/>
    </source>
</evidence>
<dbReference type="InterPro" id="IPR025997">
    <property type="entry name" value="SBP_2_dom"/>
</dbReference>
<dbReference type="GO" id="GO:0030288">
    <property type="term" value="C:outer membrane-bounded periplasmic space"/>
    <property type="evidence" value="ECO:0007669"/>
    <property type="project" value="TreeGrafter"/>
</dbReference>
<name>A0AAU7D7L5_9BACT</name>
<comment type="similarity">
    <text evidence="2">Belongs to the bacterial solute-binding protein 2 family.</text>
</comment>
<dbReference type="EMBL" id="CP121195">
    <property type="protein sequence ID" value="XBH13804.1"/>
    <property type="molecule type" value="Genomic_DNA"/>
</dbReference>
<dbReference type="RefSeq" id="WP_348267874.1">
    <property type="nucleotide sequence ID" value="NZ_CP121194.1"/>
</dbReference>
<feature type="domain" description="Periplasmic binding protein" evidence="3">
    <location>
        <begin position="41"/>
        <end position="296"/>
    </location>
</feature>
<protein>
    <submittedName>
        <fullName evidence="5">Substrate-binding domain-containing protein</fullName>
    </submittedName>
</protein>
<evidence type="ECO:0000256" key="2">
    <source>
        <dbReference type="ARBA" id="ARBA00007639"/>
    </source>
</evidence>
<dbReference type="AlphaFoldDB" id="A0AAU7D7L5"/>
<proteinExistence type="inferred from homology"/>
<dbReference type="PANTHER" id="PTHR30036:SF7">
    <property type="entry name" value="ABC TRANSPORTER PERIPLASMIC-BINDING PROTEIN YPHF"/>
    <property type="match status" value="1"/>
</dbReference>
<dbReference type="PROSITE" id="PS51257">
    <property type="entry name" value="PROKAR_LIPOPROTEIN"/>
    <property type="match status" value="1"/>
</dbReference>
<dbReference type="Gene3D" id="3.40.50.2300">
    <property type="match status" value="2"/>
</dbReference>
<reference evidence="5" key="1">
    <citation type="submission" date="2023-03" db="EMBL/GenBank/DDBJ databases">
        <title>Edaphobacter sp.</title>
        <authorList>
            <person name="Huber K.J."/>
            <person name="Papendorf J."/>
            <person name="Pilke C."/>
            <person name="Bunk B."/>
            <person name="Sproeer C."/>
            <person name="Pester M."/>
        </authorList>
    </citation>
    <scope>NUCLEOTIDE SEQUENCE</scope>
    <source>
        <strain evidence="4">DSM 109919</strain>
        <strain evidence="5">DSM 109920</strain>
    </source>
</reference>
<dbReference type="EMBL" id="CP121194">
    <property type="protein sequence ID" value="XBH10367.1"/>
    <property type="molecule type" value="Genomic_DNA"/>
</dbReference>
<gene>
    <name evidence="4" type="ORF">P4G45_01200</name>
    <name evidence="5" type="ORF">P8936_01210</name>
</gene>
<evidence type="ECO:0000259" key="3">
    <source>
        <dbReference type="Pfam" id="PF13407"/>
    </source>
</evidence>
<accession>A0AAU7CZP4</accession>
<dbReference type="KEGG" id="epl:P4G45_01200"/>
<dbReference type="GO" id="GO:0030246">
    <property type="term" value="F:carbohydrate binding"/>
    <property type="evidence" value="ECO:0007669"/>
    <property type="project" value="TreeGrafter"/>
</dbReference>
<dbReference type="InterPro" id="IPR028082">
    <property type="entry name" value="Peripla_BP_I"/>
</dbReference>
<evidence type="ECO:0000256" key="1">
    <source>
        <dbReference type="ARBA" id="ARBA00004196"/>
    </source>
</evidence>
<dbReference type="InterPro" id="IPR050555">
    <property type="entry name" value="Bact_Solute-Bind_Prot2"/>
</dbReference>
<evidence type="ECO:0000313" key="5">
    <source>
        <dbReference type="EMBL" id="XBH13804.1"/>
    </source>
</evidence>
<sequence>MKLSSFNLGHPCICFRSSLTSLAMLSLLFSVGCHNRKSVTIAVIPRTSGSLLWEPEHRGAQDASEGFGAQIYWNAPTREDDIAGQIALIEHVVAGNYQGLVLTPNQSLALITPVRRALARGLPIVIVSSSIPVPAGDKLSYILNDEEEGGRIAARRVAQLLHGRGTIAILGINPDIAGIMVRAQSFEHFLAQNNPEIHIVETHTGSFNVPHEQEVAEEALDAHPDLDAIVTLMWPSARGAMSTIDNNPEKFKAKVISFDPEDLSFTSPSLDSVVVQNTRKMGNLAVKLIHARLSGKSAPALITLEPILVTRANANSEAVRHMTTMDWNPGWNLSHTP</sequence>
<dbReference type="PANTHER" id="PTHR30036">
    <property type="entry name" value="D-XYLOSE-BINDING PERIPLASMIC PROTEIN"/>
    <property type="match status" value="1"/>
</dbReference>
<comment type="subcellular location">
    <subcellularLocation>
        <location evidence="1">Cell envelope</location>
    </subcellularLocation>
</comment>
<dbReference type="Pfam" id="PF13407">
    <property type="entry name" value="Peripla_BP_4"/>
    <property type="match status" value="1"/>
</dbReference>